<keyword evidence="4 13" id="KW-0347">Helicase</keyword>
<comment type="caution">
    <text evidence="17">The sequence shown here is derived from an EMBL/GenBank/DDBJ whole genome shotgun (WGS) entry which is preliminary data.</text>
</comment>
<proteinExistence type="inferred from homology"/>
<evidence type="ECO:0000256" key="3">
    <source>
        <dbReference type="ARBA" id="ARBA00022801"/>
    </source>
</evidence>
<dbReference type="Gene3D" id="1.10.10.160">
    <property type="match status" value="1"/>
</dbReference>
<dbReference type="AlphaFoldDB" id="A0A7W4NRM4"/>
<evidence type="ECO:0000256" key="10">
    <source>
        <dbReference type="ARBA" id="ARBA00034808"/>
    </source>
</evidence>
<dbReference type="InterPro" id="IPR000212">
    <property type="entry name" value="DNA_helicase_UvrD/REP"/>
</dbReference>
<evidence type="ECO:0000256" key="12">
    <source>
        <dbReference type="ARBA" id="ARBA00048988"/>
    </source>
</evidence>
<name>A0A7W4NRM4_9PROT</name>
<dbReference type="PROSITE" id="PS51217">
    <property type="entry name" value="UVRD_HELICASE_CTER"/>
    <property type="match status" value="1"/>
</dbReference>
<dbReference type="CDD" id="cd18807">
    <property type="entry name" value="SF1_C_UvrD"/>
    <property type="match status" value="1"/>
</dbReference>
<evidence type="ECO:0000256" key="7">
    <source>
        <dbReference type="ARBA" id="ARBA00023235"/>
    </source>
</evidence>
<dbReference type="Pfam" id="PF13361">
    <property type="entry name" value="UvrD_C"/>
    <property type="match status" value="1"/>
</dbReference>
<feature type="domain" description="UvrD-like helicase ATP-binding" evidence="15">
    <location>
        <begin position="29"/>
        <end position="312"/>
    </location>
</feature>
<sequence>MLGHNPATPYTETVNQTPAPTPDAPDYLQRLNPEQRMAIETTDGPLLVLAGAGTGKTRVLTTRFAHILLSGRARPYQILAVTFTNKAAREMRERIGTLLGEPVEGLWLGTFHALCARMLRRHAEYVGLGSGFTILDTDDQLRLLKQVIEPLRIDSKRWPPQGILGVIQRWKDRGLTPERVTPAEDCDFANGQCRAIYASYQARLVQLNACDFGDLMLHVTEILRTRPDVLAQYHRLFRYILVDEYQDTNTIQYLWLRLLAQREGQQANICCVGDDDQSIYSWRGAEVENILRFERDFPGAAIVRLERNYRSTAQILGAASGLIAHNDGRLGKTLRPGREDASGEKVRVASVWDSDDEARLVGEEVERLRAGGHRMSEIAILVRAGFQTRAFEERLIALGLPYRVVGGLRFYERAEIRDALAYMRVLNQPADDLAFERIVNVPRRGIGAVAMQKFHQAARDGGMPLTAAIGGMLERGEIKGKARDSLATLLNTLQQGREDLPREGHVVVIDRLLEESGYIDMWKADTSIEAPGRLDNLKELVRALADFESLGHFLEHVALVMENEESAGTERLSIMTLHGAKGLEFDTVFLPGWEEGVFPSQRTLDEGGLKGLEEERRLAYVGITRARHRAIISHAASRRIYGNWQSATPSRFIEELPDEYVTTTGAASQTRGRGFGQAPAFSSAFPITARRPRAADAAADTTASPARTTMAVGTRVFHQKFGYGTVSSVEGNRLEVAFDKAGPKRLLDSFVEKAP</sequence>
<dbReference type="Proteomes" id="UP000540490">
    <property type="component" value="Unassembled WGS sequence"/>
</dbReference>
<evidence type="ECO:0000256" key="6">
    <source>
        <dbReference type="ARBA" id="ARBA00023125"/>
    </source>
</evidence>
<dbReference type="Proteomes" id="UP000561077">
    <property type="component" value="Unassembled WGS sequence"/>
</dbReference>
<keyword evidence="3 13" id="KW-0378">Hydrolase</keyword>
<keyword evidence="19" id="KW-1185">Reference proteome</keyword>
<evidence type="ECO:0000313" key="20">
    <source>
        <dbReference type="Proteomes" id="UP000561077"/>
    </source>
</evidence>
<evidence type="ECO:0000256" key="8">
    <source>
        <dbReference type="ARBA" id="ARBA00025289"/>
    </source>
</evidence>
<evidence type="ECO:0000256" key="4">
    <source>
        <dbReference type="ARBA" id="ARBA00022806"/>
    </source>
</evidence>
<evidence type="ECO:0000313" key="17">
    <source>
        <dbReference type="EMBL" id="MBB2163736.1"/>
    </source>
</evidence>
<accession>A0A7W4NRM4</accession>
<protein>
    <recommendedName>
        <fullName evidence="10">DNA 3'-5' helicase</fullName>
        <ecNumber evidence="10">5.6.2.4</ecNumber>
    </recommendedName>
    <alternativeName>
        <fullName evidence="11">DNA 3'-5' helicase II</fullName>
    </alternativeName>
</protein>
<organism evidence="17 20">
    <name type="scientific">Gluconacetobacter dulcium</name>
    <dbReference type="NCBI Taxonomy" id="2729096"/>
    <lineage>
        <taxon>Bacteria</taxon>
        <taxon>Pseudomonadati</taxon>
        <taxon>Pseudomonadota</taxon>
        <taxon>Alphaproteobacteria</taxon>
        <taxon>Acetobacterales</taxon>
        <taxon>Acetobacteraceae</taxon>
        <taxon>Gluconacetobacter</taxon>
    </lineage>
</organism>
<keyword evidence="2 13" id="KW-0547">Nucleotide-binding</keyword>
<dbReference type="InterPro" id="IPR013986">
    <property type="entry name" value="DExx_box_DNA_helicase_dom_sf"/>
</dbReference>
<evidence type="ECO:0000256" key="1">
    <source>
        <dbReference type="ARBA" id="ARBA00009922"/>
    </source>
</evidence>
<feature type="binding site" evidence="13">
    <location>
        <begin position="50"/>
        <end position="57"/>
    </location>
    <ligand>
        <name>ATP</name>
        <dbReference type="ChEBI" id="CHEBI:30616"/>
    </ligand>
</feature>
<dbReference type="GO" id="GO:0043138">
    <property type="term" value="F:3'-5' DNA helicase activity"/>
    <property type="evidence" value="ECO:0007669"/>
    <property type="project" value="UniProtKB-EC"/>
</dbReference>
<comment type="similarity">
    <text evidence="1">Belongs to the helicase family. UvrD subfamily.</text>
</comment>
<evidence type="ECO:0000313" key="19">
    <source>
        <dbReference type="Proteomes" id="UP000540490"/>
    </source>
</evidence>
<dbReference type="EMBL" id="JABEQN010000004">
    <property type="protein sequence ID" value="MBB2192850.1"/>
    <property type="molecule type" value="Genomic_DNA"/>
</dbReference>
<dbReference type="FunFam" id="3.40.50.300:FF:001890">
    <property type="entry name" value="DNA helicase"/>
    <property type="match status" value="1"/>
</dbReference>
<evidence type="ECO:0000256" key="2">
    <source>
        <dbReference type="ARBA" id="ARBA00022741"/>
    </source>
</evidence>
<dbReference type="PANTHER" id="PTHR11070">
    <property type="entry name" value="UVRD / RECB / PCRA DNA HELICASE FAMILY MEMBER"/>
    <property type="match status" value="1"/>
</dbReference>
<keyword evidence="6" id="KW-0238">DNA-binding</keyword>
<dbReference type="GO" id="GO:0005524">
    <property type="term" value="F:ATP binding"/>
    <property type="evidence" value="ECO:0007669"/>
    <property type="project" value="UniProtKB-UniRule"/>
</dbReference>
<dbReference type="GO" id="GO:0016787">
    <property type="term" value="F:hydrolase activity"/>
    <property type="evidence" value="ECO:0007669"/>
    <property type="project" value="UniProtKB-UniRule"/>
</dbReference>
<dbReference type="Pfam" id="PF21196">
    <property type="entry name" value="PcrA_UvrD_tudor"/>
    <property type="match status" value="1"/>
</dbReference>
<dbReference type="GO" id="GO:0003677">
    <property type="term" value="F:DNA binding"/>
    <property type="evidence" value="ECO:0007669"/>
    <property type="project" value="UniProtKB-KW"/>
</dbReference>
<evidence type="ECO:0000259" key="15">
    <source>
        <dbReference type="PROSITE" id="PS51198"/>
    </source>
</evidence>
<dbReference type="GO" id="GO:0005829">
    <property type="term" value="C:cytosol"/>
    <property type="evidence" value="ECO:0007669"/>
    <property type="project" value="TreeGrafter"/>
</dbReference>
<dbReference type="InterPro" id="IPR014017">
    <property type="entry name" value="DNA_helicase_UvrD-like_C"/>
</dbReference>
<dbReference type="SUPFAM" id="SSF52540">
    <property type="entry name" value="P-loop containing nucleoside triphosphate hydrolases"/>
    <property type="match status" value="1"/>
</dbReference>
<gene>
    <name evidence="18" type="ORF">HLH25_04190</name>
    <name evidence="17" type="ORF">HLH26_04120</name>
</gene>
<dbReference type="Gene3D" id="3.40.50.300">
    <property type="entry name" value="P-loop containing nucleotide triphosphate hydrolases"/>
    <property type="match status" value="2"/>
</dbReference>
<evidence type="ECO:0000256" key="9">
    <source>
        <dbReference type="ARBA" id="ARBA00034617"/>
    </source>
</evidence>
<reference evidence="19 20" key="1">
    <citation type="submission" date="2020-04" db="EMBL/GenBank/DDBJ databases">
        <title>Description of novel Gluconacetobacter.</title>
        <authorList>
            <person name="Sombolestani A."/>
        </authorList>
    </citation>
    <scope>NUCLEOTIDE SEQUENCE [LARGE SCALE GENOMIC DNA]</scope>
    <source>
        <strain evidence="18 19">LMG 1728</strain>
        <strain evidence="17 20">LMG 1731</strain>
    </source>
</reference>
<dbReference type="InterPro" id="IPR027417">
    <property type="entry name" value="P-loop_NTPase"/>
</dbReference>
<dbReference type="CDD" id="cd17932">
    <property type="entry name" value="DEXQc_UvrD"/>
    <property type="match status" value="1"/>
</dbReference>
<dbReference type="PROSITE" id="PS51198">
    <property type="entry name" value="UVRD_HELICASE_ATP_BIND"/>
    <property type="match status" value="1"/>
</dbReference>
<dbReference type="PANTHER" id="PTHR11070:SF2">
    <property type="entry name" value="ATP-DEPENDENT DNA HELICASE SRS2"/>
    <property type="match status" value="1"/>
</dbReference>
<evidence type="ECO:0000256" key="5">
    <source>
        <dbReference type="ARBA" id="ARBA00022840"/>
    </source>
</evidence>
<dbReference type="GO" id="GO:0033202">
    <property type="term" value="C:DNA helicase complex"/>
    <property type="evidence" value="ECO:0007669"/>
    <property type="project" value="TreeGrafter"/>
</dbReference>
<dbReference type="RefSeq" id="WP_182972892.1">
    <property type="nucleotide sequence ID" value="NZ_JABEQN010000004.1"/>
</dbReference>
<dbReference type="Gene3D" id="1.10.486.10">
    <property type="entry name" value="PCRA, domain 4"/>
    <property type="match status" value="1"/>
</dbReference>
<evidence type="ECO:0000256" key="13">
    <source>
        <dbReference type="PROSITE-ProRule" id="PRU00560"/>
    </source>
</evidence>
<dbReference type="GO" id="GO:0000725">
    <property type="term" value="P:recombinational repair"/>
    <property type="evidence" value="ECO:0007669"/>
    <property type="project" value="TreeGrafter"/>
</dbReference>
<dbReference type="EC" id="5.6.2.4" evidence="10"/>
<evidence type="ECO:0000313" key="18">
    <source>
        <dbReference type="EMBL" id="MBB2192850.1"/>
    </source>
</evidence>
<evidence type="ECO:0000256" key="14">
    <source>
        <dbReference type="SAM" id="MobiDB-lite"/>
    </source>
</evidence>
<dbReference type="InterPro" id="IPR014016">
    <property type="entry name" value="UvrD-like_ATP-bd"/>
</dbReference>
<comment type="function">
    <text evidence="8">Has both ATPase and helicase activities. Unwinds DNA duplexes with 3' to 5' polarity with respect to the bound strand and initiates unwinding most effectively when a single-stranded region is present. Involved in the post-incision events of nucleotide excision repair and methyl-directed mismatch repair.</text>
</comment>
<keyword evidence="5 13" id="KW-0067">ATP-binding</keyword>
<evidence type="ECO:0000256" key="11">
    <source>
        <dbReference type="ARBA" id="ARBA00034923"/>
    </source>
</evidence>
<keyword evidence="7" id="KW-0413">Isomerase</keyword>
<dbReference type="Pfam" id="PF00580">
    <property type="entry name" value="UvrD-helicase"/>
    <property type="match status" value="1"/>
</dbReference>
<dbReference type="EMBL" id="JABEQO010000003">
    <property type="protein sequence ID" value="MBB2163736.1"/>
    <property type="molecule type" value="Genomic_DNA"/>
</dbReference>
<evidence type="ECO:0000259" key="16">
    <source>
        <dbReference type="PROSITE" id="PS51217"/>
    </source>
</evidence>
<feature type="region of interest" description="Disordered" evidence="14">
    <location>
        <begin position="1"/>
        <end position="23"/>
    </location>
</feature>
<feature type="domain" description="UvrD-like helicase C-terminal" evidence="16">
    <location>
        <begin position="313"/>
        <end position="582"/>
    </location>
</feature>
<feature type="compositionally biased region" description="Polar residues" evidence="14">
    <location>
        <begin position="8"/>
        <end position="18"/>
    </location>
</feature>
<comment type="catalytic activity">
    <reaction evidence="12">
        <text>ATP + H2O = ADP + phosphate + H(+)</text>
        <dbReference type="Rhea" id="RHEA:13065"/>
        <dbReference type="ChEBI" id="CHEBI:15377"/>
        <dbReference type="ChEBI" id="CHEBI:15378"/>
        <dbReference type="ChEBI" id="CHEBI:30616"/>
        <dbReference type="ChEBI" id="CHEBI:43474"/>
        <dbReference type="ChEBI" id="CHEBI:456216"/>
        <dbReference type="EC" id="5.6.2.4"/>
    </reaction>
</comment>
<comment type="catalytic activity">
    <reaction evidence="9">
        <text>Couples ATP hydrolysis with the unwinding of duplex DNA by translocating in the 3'-5' direction.</text>
        <dbReference type="EC" id="5.6.2.4"/>
    </reaction>
</comment>